<dbReference type="Proteomes" id="UP000509667">
    <property type="component" value="Chromosome"/>
</dbReference>
<evidence type="ECO:0000313" key="2">
    <source>
        <dbReference type="EMBL" id="QLH79025.1"/>
    </source>
</evidence>
<reference evidence="2 3" key="1">
    <citation type="submission" date="2020-07" db="EMBL/GenBank/DDBJ databases">
        <title>Halosimplex pelagicum sp. nov. and Halosimplex rubrum sp. nov., isolated from salted brown alga Laminaria, and emended description of the genus Halosimplex.</title>
        <authorList>
            <person name="Cui H."/>
        </authorList>
    </citation>
    <scope>NUCLEOTIDE SEQUENCE [LARGE SCALE GENOMIC DNA]</scope>
    <source>
        <strain evidence="2 3">R27</strain>
    </source>
</reference>
<dbReference type="GO" id="GO:0006281">
    <property type="term" value="P:DNA repair"/>
    <property type="evidence" value="ECO:0007669"/>
    <property type="project" value="TreeGrafter"/>
</dbReference>
<keyword evidence="2" id="KW-0378">Hydrolase</keyword>
<dbReference type="EMBL" id="CP058910">
    <property type="protein sequence ID" value="QLH79025.1"/>
    <property type="molecule type" value="Genomic_DNA"/>
</dbReference>
<dbReference type="InterPro" id="IPR006439">
    <property type="entry name" value="HAD-SF_hydro_IA"/>
</dbReference>
<dbReference type="SFLD" id="SFLDS00003">
    <property type="entry name" value="Haloacid_Dehalogenase"/>
    <property type="match status" value="1"/>
</dbReference>
<evidence type="ECO:0000256" key="1">
    <source>
        <dbReference type="ARBA" id="ARBA00007958"/>
    </source>
</evidence>
<dbReference type="Gene3D" id="3.40.50.1000">
    <property type="entry name" value="HAD superfamily/HAD-like"/>
    <property type="match status" value="1"/>
</dbReference>
<dbReference type="RefSeq" id="WP_179908902.1">
    <property type="nucleotide sequence ID" value="NZ_CP058910.1"/>
</dbReference>
<gene>
    <name evidence="2" type="ORF">HZS55_17745</name>
</gene>
<comment type="similarity">
    <text evidence="1">Belongs to the HAD-like hydrolase superfamily.</text>
</comment>
<keyword evidence="3" id="KW-1185">Reference proteome</keyword>
<sequence length="175" mass="18954">MTEYDAIVYDLDGTLVRLDVDWGAVAERCAAILRARGHDVSDADIWEMRELAAADGLLDRVDDAISEFERDGARSARRLALADELPHSVPVGVCSLNCAAACRIALELHGIDRHIDAVVGRDSHETVKPDPEPLAHAVDLLGAEPDAALFVGDSDSDREAARAAGLDFQWVEDRV</sequence>
<dbReference type="SUPFAM" id="SSF56784">
    <property type="entry name" value="HAD-like"/>
    <property type="match status" value="1"/>
</dbReference>
<dbReference type="InterPro" id="IPR023214">
    <property type="entry name" value="HAD_sf"/>
</dbReference>
<name>A0A7D5P6I4_9EURY</name>
<proteinExistence type="inferred from homology"/>
<dbReference type="PANTHER" id="PTHR43434">
    <property type="entry name" value="PHOSPHOGLYCOLATE PHOSPHATASE"/>
    <property type="match status" value="1"/>
</dbReference>
<accession>A0A7D5P6I4</accession>
<dbReference type="InterPro" id="IPR023198">
    <property type="entry name" value="PGP-like_dom2"/>
</dbReference>
<organism evidence="2 3">
    <name type="scientific">Halosimplex rubrum</name>
    <dbReference type="NCBI Taxonomy" id="869889"/>
    <lineage>
        <taxon>Archaea</taxon>
        <taxon>Methanobacteriati</taxon>
        <taxon>Methanobacteriota</taxon>
        <taxon>Stenosarchaea group</taxon>
        <taxon>Halobacteria</taxon>
        <taxon>Halobacteriales</taxon>
        <taxon>Haloarculaceae</taxon>
        <taxon>Halosimplex</taxon>
    </lineage>
</organism>
<dbReference type="SFLD" id="SFLDG01129">
    <property type="entry name" value="C1.5:_HAD__Beta-PGM__Phosphata"/>
    <property type="match status" value="1"/>
</dbReference>
<dbReference type="AlphaFoldDB" id="A0A7D5P6I4"/>
<dbReference type="GeneID" id="56079746"/>
<dbReference type="Gene3D" id="1.10.150.240">
    <property type="entry name" value="Putative phosphatase, domain 2"/>
    <property type="match status" value="1"/>
</dbReference>
<dbReference type="InterPro" id="IPR050155">
    <property type="entry name" value="HAD-like_hydrolase_sf"/>
</dbReference>
<dbReference type="OrthoDB" id="212720at2157"/>
<dbReference type="NCBIfam" id="TIGR01549">
    <property type="entry name" value="HAD-SF-IA-v1"/>
    <property type="match status" value="1"/>
</dbReference>
<dbReference type="InterPro" id="IPR036412">
    <property type="entry name" value="HAD-like_sf"/>
</dbReference>
<dbReference type="Pfam" id="PF13419">
    <property type="entry name" value="HAD_2"/>
    <property type="match status" value="1"/>
</dbReference>
<evidence type="ECO:0000313" key="3">
    <source>
        <dbReference type="Proteomes" id="UP000509667"/>
    </source>
</evidence>
<dbReference type="GO" id="GO:0008967">
    <property type="term" value="F:phosphoglycolate phosphatase activity"/>
    <property type="evidence" value="ECO:0007669"/>
    <property type="project" value="TreeGrafter"/>
</dbReference>
<dbReference type="PANTHER" id="PTHR43434:SF1">
    <property type="entry name" value="PHOSPHOGLYCOLATE PHOSPHATASE"/>
    <property type="match status" value="1"/>
</dbReference>
<dbReference type="InterPro" id="IPR041492">
    <property type="entry name" value="HAD_2"/>
</dbReference>
<protein>
    <submittedName>
        <fullName evidence="2">HAD family hydrolase</fullName>
    </submittedName>
</protein>
<dbReference type="KEGG" id="hrr:HZS55_17745"/>